<dbReference type="PATRIC" id="fig|1255043.3.peg.1543"/>
<dbReference type="PANTHER" id="PTHR33452:SF1">
    <property type="entry name" value="INNER MEMBRANE PROTEIN YPHA-RELATED"/>
    <property type="match status" value="1"/>
</dbReference>
<evidence type="ECO:0000256" key="2">
    <source>
        <dbReference type="ARBA" id="ARBA00006679"/>
    </source>
</evidence>
<dbReference type="InterPro" id="IPR051907">
    <property type="entry name" value="DoxX-like_oxidoreductase"/>
</dbReference>
<evidence type="ECO:0000256" key="6">
    <source>
        <dbReference type="ARBA" id="ARBA00023136"/>
    </source>
</evidence>
<dbReference type="PANTHER" id="PTHR33452">
    <property type="entry name" value="OXIDOREDUCTASE CATD-RELATED"/>
    <property type="match status" value="1"/>
</dbReference>
<dbReference type="KEGG" id="tni:TVNIR_1525"/>
<accession>L0DW01</accession>
<dbReference type="STRING" id="1255043.TVNIR_1525"/>
<evidence type="ECO:0000313" key="8">
    <source>
        <dbReference type="EMBL" id="AGA33192.1"/>
    </source>
</evidence>
<evidence type="ECO:0000256" key="5">
    <source>
        <dbReference type="ARBA" id="ARBA00022989"/>
    </source>
</evidence>
<evidence type="ECO:0000256" key="7">
    <source>
        <dbReference type="SAM" id="Phobius"/>
    </source>
</evidence>
<protein>
    <submittedName>
        <fullName evidence="8">DoxX family protein</fullName>
    </submittedName>
</protein>
<dbReference type="Pfam" id="PF07681">
    <property type="entry name" value="DoxX"/>
    <property type="match status" value="1"/>
</dbReference>
<reference evidence="8" key="1">
    <citation type="submission" date="2015-12" db="EMBL/GenBank/DDBJ databases">
        <authorList>
            <person name="Tikhonova T.V."/>
            <person name="Pavlov A.R."/>
            <person name="Beletsky A.V."/>
            <person name="Mardanov A.V."/>
            <person name="Sorokin D.Y."/>
            <person name="Ravin N.V."/>
            <person name="Popov V.O."/>
        </authorList>
    </citation>
    <scope>NUCLEOTIDE SEQUENCE</scope>
    <source>
        <strain evidence="8">DSM 14787</strain>
    </source>
</reference>
<keyword evidence="4 7" id="KW-0812">Transmembrane</keyword>
<keyword evidence="5 7" id="KW-1133">Transmembrane helix</keyword>
<gene>
    <name evidence="8" type="ordered locus">TVNIR_1525</name>
</gene>
<dbReference type="Proteomes" id="UP000010809">
    <property type="component" value="Chromosome"/>
</dbReference>
<feature type="transmembrane region" description="Helical" evidence="7">
    <location>
        <begin position="111"/>
        <end position="129"/>
    </location>
</feature>
<name>L0DW01_THIND</name>
<keyword evidence="6 7" id="KW-0472">Membrane</keyword>
<dbReference type="EMBL" id="CP003989">
    <property type="protein sequence ID" value="AGA33192.1"/>
    <property type="molecule type" value="Genomic_DNA"/>
</dbReference>
<dbReference type="eggNOG" id="COG2259">
    <property type="taxonomic scope" value="Bacteria"/>
</dbReference>
<dbReference type="OrthoDB" id="280866at2"/>
<dbReference type="RefSeq" id="WP_015258326.1">
    <property type="nucleotide sequence ID" value="NC_019902.2"/>
</dbReference>
<dbReference type="HOGENOM" id="CLU_058421_6_3_6"/>
<dbReference type="InterPro" id="IPR032808">
    <property type="entry name" value="DoxX"/>
</dbReference>
<proteinExistence type="inferred from homology"/>
<evidence type="ECO:0000313" key="9">
    <source>
        <dbReference type="Proteomes" id="UP000010809"/>
    </source>
</evidence>
<evidence type="ECO:0000256" key="3">
    <source>
        <dbReference type="ARBA" id="ARBA00022475"/>
    </source>
</evidence>
<comment type="similarity">
    <text evidence="2">Belongs to the DoxX family.</text>
</comment>
<feature type="transmembrane region" description="Helical" evidence="7">
    <location>
        <begin position="12"/>
        <end position="31"/>
    </location>
</feature>
<feature type="transmembrane region" description="Helical" evidence="7">
    <location>
        <begin position="51"/>
        <end position="68"/>
    </location>
</feature>
<feature type="transmembrane region" description="Helical" evidence="7">
    <location>
        <begin position="75"/>
        <end position="91"/>
    </location>
</feature>
<sequence length="132" mass="14109">MNSPILDDAGKLILRLGFGVLFLLHGIHKVMHGIDGIEQMVVVNAGLPAELAYGIFIGEVLAPILIIIGWHARIGAVLTAITMAFAFHLAHSHELLELTAHGGWQLELQGMFLLASIAIALSGPGRFSINGR</sequence>
<evidence type="ECO:0000256" key="4">
    <source>
        <dbReference type="ARBA" id="ARBA00022692"/>
    </source>
</evidence>
<keyword evidence="9" id="KW-1185">Reference proteome</keyword>
<organism evidence="8 9">
    <name type="scientific">Thioalkalivibrio nitratireducens (strain DSM 14787 / UNIQEM 213 / ALEN2)</name>
    <dbReference type="NCBI Taxonomy" id="1255043"/>
    <lineage>
        <taxon>Bacteria</taxon>
        <taxon>Pseudomonadati</taxon>
        <taxon>Pseudomonadota</taxon>
        <taxon>Gammaproteobacteria</taxon>
        <taxon>Chromatiales</taxon>
        <taxon>Ectothiorhodospiraceae</taxon>
        <taxon>Thioalkalivibrio</taxon>
    </lineage>
</organism>
<dbReference type="GO" id="GO:0005886">
    <property type="term" value="C:plasma membrane"/>
    <property type="evidence" value="ECO:0007669"/>
    <property type="project" value="UniProtKB-SubCell"/>
</dbReference>
<evidence type="ECO:0000256" key="1">
    <source>
        <dbReference type="ARBA" id="ARBA00004651"/>
    </source>
</evidence>
<dbReference type="AlphaFoldDB" id="L0DW01"/>
<keyword evidence="3" id="KW-1003">Cell membrane</keyword>
<comment type="subcellular location">
    <subcellularLocation>
        <location evidence="1">Cell membrane</location>
        <topology evidence="1">Multi-pass membrane protein</topology>
    </subcellularLocation>
</comment>